<feature type="region of interest" description="Disordered" evidence="1">
    <location>
        <begin position="1"/>
        <end position="33"/>
    </location>
</feature>
<evidence type="ECO:0000313" key="2">
    <source>
        <dbReference type="EMBL" id="VFR01843.1"/>
    </source>
</evidence>
<feature type="compositionally biased region" description="Basic and acidic residues" evidence="1">
    <location>
        <begin position="7"/>
        <end position="33"/>
    </location>
</feature>
<dbReference type="EMBL" id="OOIL02006792">
    <property type="protein sequence ID" value="VFR01843.1"/>
    <property type="molecule type" value="Genomic_DNA"/>
</dbReference>
<evidence type="ECO:0000313" key="3">
    <source>
        <dbReference type="Proteomes" id="UP000595140"/>
    </source>
</evidence>
<name>A0A484NLI2_9ASTE</name>
<gene>
    <name evidence="2" type="ORF">CCAM_LOCUS43618</name>
</gene>
<sequence>MNPAGGQEEKGGENDEKTAEDSTHGKLTLDKKESEWDEWYELELEALGLPLPPKKRARPFKPNPPPRKAKTTPSLLLAPASPPVRASPPVPASPPALELDPAELYDGPEFVPEDEPEEKKDYYGEESSDSQNRAVDQDYPSTGSD</sequence>
<accession>A0A484NLI2</accession>
<feature type="compositionally biased region" description="Polar residues" evidence="1">
    <location>
        <begin position="129"/>
        <end position="145"/>
    </location>
</feature>
<evidence type="ECO:0000256" key="1">
    <source>
        <dbReference type="SAM" id="MobiDB-lite"/>
    </source>
</evidence>
<feature type="compositionally biased region" description="Pro residues" evidence="1">
    <location>
        <begin position="80"/>
        <end position="94"/>
    </location>
</feature>
<dbReference type="AlphaFoldDB" id="A0A484NLI2"/>
<protein>
    <submittedName>
        <fullName evidence="2">Uncharacterized protein</fullName>
    </submittedName>
</protein>
<keyword evidence="3" id="KW-1185">Reference proteome</keyword>
<feature type="region of interest" description="Disordered" evidence="1">
    <location>
        <begin position="46"/>
        <end position="145"/>
    </location>
</feature>
<dbReference type="Proteomes" id="UP000595140">
    <property type="component" value="Unassembled WGS sequence"/>
</dbReference>
<reference evidence="2 3" key="1">
    <citation type="submission" date="2018-04" db="EMBL/GenBank/DDBJ databases">
        <authorList>
            <person name="Vogel A."/>
        </authorList>
    </citation>
    <scope>NUCLEOTIDE SEQUENCE [LARGE SCALE GENOMIC DNA]</scope>
</reference>
<organism evidence="2 3">
    <name type="scientific">Cuscuta campestris</name>
    <dbReference type="NCBI Taxonomy" id="132261"/>
    <lineage>
        <taxon>Eukaryota</taxon>
        <taxon>Viridiplantae</taxon>
        <taxon>Streptophyta</taxon>
        <taxon>Embryophyta</taxon>
        <taxon>Tracheophyta</taxon>
        <taxon>Spermatophyta</taxon>
        <taxon>Magnoliopsida</taxon>
        <taxon>eudicotyledons</taxon>
        <taxon>Gunneridae</taxon>
        <taxon>Pentapetalae</taxon>
        <taxon>asterids</taxon>
        <taxon>lamiids</taxon>
        <taxon>Solanales</taxon>
        <taxon>Convolvulaceae</taxon>
        <taxon>Cuscuteae</taxon>
        <taxon>Cuscuta</taxon>
        <taxon>Cuscuta subgen. Grammica</taxon>
        <taxon>Cuscuta sect. Cleistogrammica</taxon>
    </lineage>
</organism>
<proteinExistence type="predicted"/>